<reference evidence="2" key="1">
    <citation type="submission" date="2020-01" db="EMBL/GenBank/DDBJ databases">
        <authorList>
            <consortium name="DOE Joint Genome Institute"/>
            <person name="Haridas S."/>
            <person name="Albert R."/>
            <person name="Binder M."/>
            <person name="Bloem J."/>
            <person name="Labutti K."/>
            <person name="Salamov A."/>
            <person name="Andreopoulos B."/>
            <person name="Baker S.E."/>
            <person name="Barry K."/>
            <person name="Bills G."/>
            <person name="Bluhm B.H."/>
            <person name="Cannon C."/>
            <person name="Castanera R."/>
            <person name="Culley D.E."/>
            <person name="Daum C."/>
            <person name="Ezra D."/>
            <person name="Gonzalez J.B."/>
            <person name="Henrissat B."/>
            <person name="Kuo A."/>
            <person name="Liang C."/>
            <person name="Lipzen A."/>
            <person name="Lutzoni F."/>
            <person name="Magnuson J."/>
            <person name="Mondo S."/>
            <person name="Nolan M."/>
            <person name="Ohm R."/>
            <person name="Pangilinan J."/>
            <person name="Park H.-J."/>
            <person name="Ramirez L."/>
            <person name="Alfaro M."/>
            <person name="Sun H."/>
            <person name="Tritt A."/>
            <person name="Yoshinaga Y."/>
            <person name="Zwiers L.-H."/>
            <person name="Turgeon B.G."/>
            <person name="Goodwin S.B."/>
            <person name="Spatafora J.W."/>
            <person name="Crous P.W."/>
            <person name="Grigoriev I.V."/>
        </authorList>
    </citation>
    <scope>NUCLEOTIDE SEQUENCE</scope>
    <source>
        <strain evidence="2">IPT5</strain>
    </source>
</reference>
<proteinExistence type="predicted"/>
<organism evidence="2 3">
    <name type="scientific">Plenodomus tracheiphilus IPT5</name>
    <dbReference type="NCBI Taxonomy" id="1408161"/>
    <lineage>
        <taxon>Eukaryota</taxon>
        <taxon>Fungi</taxon>
        <taxon>Dikarya</taxon>
        <taxon>Ascomycota</taxon>
        <taxon>Pezizomycotina</taxon>
        <taxon>Dothideomycetes</taxon>
        <taxon>Pleosporomycetidae</taxon>
        <taxon>Pleosporales</taxon>
        <taxon>Pleosporineae</taxon>
        <taxon>Leptosphaeriaceae</taxon>
        <taxon>Plenodomus</taxon>
    </lineage>
</organism>
<dbReference type="EMBL" id="MU006308">
    <property type="protein sequence ID" value="KAF2850076.1"/>
    <property type="molecule type" value="Genomic_DNA"/>
</dbReference>
<dbReference type="Pfam" id="PF26639">
    <property type="entry name" value="Het-6_barrel"/>
    <property type="match status" value="1"/>
</dbReference>
<dbReference type="PANTHER" id="PTHR24148">
    <property type="entry name" value="ANKYRIN REPEAT DOMAIN-CONTAINING PROTEIN 39 HOMOLOG-RELATED"/>
    <property type="match status" value="1"/>
</dbReference>
<evidence type="ECO:0000259" key="1">
    <source>
        <dbReference type="Pfam" id="PF06985"/>
    </source>
</evidence>
<dbReference type="AlphaFoldDB" id="A0A6A7B3I4"/>
<dbReference type="InterPro" id="IPR052895">
    <property type="entry name" value="HetReg/Transcr_Mod"/>
</dbReference>
<evidence type="ECO:0000313" key="3">
    <source>
        <dbReference type="Proteomes" id="UP000799423"/>
    </source>
</evidence>
<gene>
    <name evidence="2" type="ORF">T440DRAFT_555350</name>
</gene>
<dbReference type="InterPro" id="IPR010730">
    <property type="entry name" value="HET"/>
</dbReference>
<dbReference type="PANTHER" id="PTHR24148:SF64">
    <property type="entry name" value="HETEROKARYON INCOMPATIBILITY DOMAIN-CONTAINING PROTEIN"/>
    <property type="match status" value="1"/>
</dbReference>
<sequence>MDLPQYQYQPLKPRQIRALEFQSDAKAHMTLVDMYKSTSSKRYAALSYTWGVDTTTFPFWCDTQDLPVRHNLLDALDRLKDLVKMPIWIDAMCINQEDEIEKFDQIKMMTDIYKRAEKVYIWLGEGTPDTEMAADQLQIITDRLTGLKKPTRGVDAAMSPSFVAGIRHILTCPWWSRLWVLQEATLARDAIFVCGSRKIPWKALSNLTRQIKRLDLYSKFRGNDQRLEYCDGFTEILNTELVRHTHSDNLAADLLRICRQRMCFDPRDRVYGVLGLMEKYFYGSFLWEAGETVEDIYPPFIAVLISQDSVAELLSLNETTERNPNLPSWCPDLHHRSVSNVLADYDGYHAGFTIQTTTRFNYDPEDFTKIQGKGIVMDIIKDVSQATWEDEDGHELSDDPELVSKMQRNIKMLQEYTEAAREFISKDDLWRLFVGDMKGPRDSKLNLLAGFASFHDRLIDHRWKEEAESYRDAFLELSTLSLNAEVPSLLIQRYMKNARRVCLGRKLFTTENGRVGLGPRLMAAGDVVCIFKCVRVPFVLRPHASLPDTFSLVGEAYVYGIMKGEHLKVNKKFYWITLV</sequence>
<accession>A0A6A7B3I4</accession>
<feature type="domain" description="Heterokaryon incompatibility" evidence="1">
    <location>
        <begin position="43"/>
        <end position="183"/>
    </location>
</feature>
<dbReference type="Proteomes" id="UP000799423">
    <property type="component" value="Unassembled WGS sequence"/>
</dbReference>
<dbReference type="OrthoDB" id="4476201at2759"/>
<keyword evidence="3" id="KW-1185">Reference proteome</keyword>
<protein>
    <submittedName>
        <fullName evidence="2">HET-domain-containing protein</fullName>
    </submittedName>
</protein>
<evidence type="ECO:0000313" key="2">
    <source>
        <dbReference type="EMBL" id="KAF2850076.1"/>
    </source>
</evidence>
<dbReference type="Pfam" id="PF06985">
    <property type="entry name" value="HET"/>
    <property type="match status" value="1"/>
</dbReference>
<name>A0A6A7B3I4_9PLEO</name>